<dbReference type="Gene3D" id="2.40.50.100">
    <property type="match status" value="1"/>
</dbReference>
<evidence type="ECO:0000259" key="1">
    <source>
        <dbReference type="Pfam" id="PF25917"/>
    </source>
</evidence>
<dbReference type="InterPro" id="IPR058625">
    <property type="entry name" value="MdtA-like_BSH"/>
</dbReference>
<dbReference type="SUPFAM" id="SSF111369">
    <property type="entry name" value="HlyD-like secretion proteins"/>
    <property type="match status" value="1"/>
</dbReference>
<dbReference type="Gene3D" id="6.10.140.1990">
    <property type="match status" value="1"/>
</dbReference>
<dbReference type="InterPro" id="IPR030190">
    <property type="entry name" value="MacA_alpha-hairpin_sf"/>
</dbReference>
<comment type="caution">
    <text evidence="2">The sequence shown here is derived from an EMBL/GenBank/DDBJ whole genome shotgun (WGS) entry which is preliminary data.</text>
</comment>
<accession>A0ABS5W1K4</accession>
<dbReference type="EMBL" id="JAHFVK010000001">
    <property type="protein sequence ID" value="MBT2133645.1"/>
    <property type="molecule type" value="Genomic_DNA"/>
</dbReference>
<dbReference type="PANTHER" id="PTHR30438">
    <property type="entry name" value="36 KDA ANTIGEN-RELATED"/>
    <property type="match status" value="1"/>
</dbReference>
<evidence type="ECO:0000313" key="3">
    <source>
        <dbReference type="Proteomes" id="UP000811255"/>
    </source>
</evidence>
<dbReference type="Pfam" id="PF25917">
    <property type="entry name" value="BSH_RND"/>
    <property type="match status" value="1"/>
</dbReference>
<feature type="domain" description="Multidrug resistance protein MdtA-like barrel-sandwich hybrid" evidence="1">
    <location>
        <begin position="44"/>
        <end position="234"/>
    </location>
</feature>
<dbReference type="Gene3D" id="2.40.30.170">
    <property type="match status" value="1"/>
</dbReference>
<keyword evidence="3" id="KW-1185">Reference proteome</keyword>
<name>A0ABS5W1K4_9SPHN</name>
<dbReference type="PANTHER" id="PTHR30438:SF2">
    <property type="entry name" value="MEMBRANE PROTEIN"/>
    <property type="match status" value="1"/>
</dbReference>
<sequence length="365" mass="39387">MSKRNMLLAAIGIVVVGFIAWQIFSGDDVPEGFARGNGRLEANEVYISAKYPGRIAEVLVNEGDTVKAGQVVAKLDTSELEAQLRQALAVMTEAQQSERVARADVGTKAALIAARRAEIDAKQADYRFAQQQFSRSKDLVRTGAVSEQEAELDASRMNSTRAQVAGSRADLAAASADLTGSQALVGRSSSTIAAAAAEADRIRAQIKDAVLVAPMRGRIERRLAEPGEVVGAGGRVYSMVDLSDVYMYVFLPEPVVGRLQVGSEARIVLDAAPQYPIKAVVSYISPTAQFTPKTVETQEERHNLTFRVKLQIPKERLQQYEALVKAGVPGVGYVRFDNGAQWPAELQPPAKMPANLFQASENAGR</sequence>
<evidence type="ECO:0000313" key="2">
    <source>
        <dbReference type="EMBL" id="MBT2133645.1"/>
    </source>
</evidence>
<protein>
    <submittedName>
        <fullName evidence="2">Efflux RND transporter periplasmic adaptor subunit</fullName>
    </submittedName>
</protein>
<gene>
    <name evidence="2" type="ORF">KK137_04795</name>
</gene>
<dbReference type="InterPro" id="IPR011053">
    <property type="entry name" value="Single_hybrid_motif"/>
</dbReference>
<proteinExistence type="predicted"/>
<dbReference type="Proteomes" id="UP000811255">
    <property type="component" value="Unassembled WGS sequence"/>
</dbReference>
<dbReference type="SUPFAM" id="SSF51230">
    <property type="entry name" value="Single hybrid motif"/>
    <property type="match status" value="1"/>
</dbReference>
<organism evidence="2 3">
    <name type="scientific">Croceibacterium selenioxidans</name>
    <dbReference type="NCBI Taxonomy" id="2838833"/>
    <lineage>
        <taxon>Bacteria</taxon>
        <taxon>Pseudomonadati</taxon>
        <taxon>Pseudomonadota</taxon>
        <taxon>Alphaproteobacteria</taxon>
        <taxon>Sphingomonadales</taxon>
        <taxon>Erythrobacteraceae</taxon>
        <taxon>Croceibacterium</taxon>
    </lineage>
</organism>
<dbReference type="RefSeq" id="WP_214534957.1">
    <property type="nucleotide sequence ID" value="NZ_JAHFVK010000001.1"/>
</dbReference>
<reference evidence="2 3" key="1">
    <citation type="submission" date="2021-05" db="EMBL/GenBank/DDBJ databases">
        <title>Croceibacterium sp. LX-88 genome sequence.</title>
        <authorList>
            <person name="Luo X."/>
        </authorList>
    </citation>
    <scope>NUCLEOTIDE SEQUENCE [LARGE SCALE GENOMIC DNA]</scope>
    <source>
        <strain evidence="2 3">LX-88</strain>
    </source>
</reference>